<dbReference type="Pfam" id="PF00750">
    <property type="entry name" value="tRNA-synt_1d"/>
    <property type="match status" value="2"/>
</dbReference>
<dbReference type="AlphaFoldDB" id="A0AAV4M0K2"/>
<keyword evidence="7 10" id="KW-0030">Aminoacyl-tRNA synthetase</keyword>
<keyword evidence="4 10" id="KW-0547">Nucleotide-binding</keyword>
<dbReference type="GO" id="GO:0006420">
    <property type="term" value="P:arginyl-tRNA aminoacylation"/>
    <property type="evidence" value="ECO:0007669"/>
    <property type="project" value="InterPro"/>
</dbReference>
<comment type="similarity">
    <text evidence="1 10">Belongs to the class-I aminoacyl-tRNA synthetase family.</text>
</comment>
<dbReference type="InterPro" id="IPR014729">
    <property type="entry name" value="Rossmann-like_a/b/a_fold"/>
</dbReference>
<dbReference type="SMART" id="SM00836">
    <property type="entry name" value="DALR_1"/>
    <property type="match status" value="1"/>
</dbReference>
<dbReference type="InterPro" id="IPR001278">
    <property type="entry name" value="Arg-tRNA-ligase"/>
</dbReference>
<dbReference type="GeneID" id="94197221"/>
<keyword evidence="3 10" id="KW-0436">Ligase</keyword>
<sequence length="638" mass="70720">MQLQVKRGVERLCDAQAEEVLASCKRPLVRLSGDDWEGDIHTKVSHSVAKQMQLPVAQVALRLRDEIRKETEAVSTCVVTNNGYVNISLRDAFVRGAMRAMLSDESRRLNVPRMSSERVVVDYFGPNVGKELHMGHLRSAAIGAAVANILEFCGAKVFRRNHVGDFGAHAGQIMRYLVEYDPTSLDAFSEAHVDRERALESARQQRGYSVWAPKGIHTSNRMAQPTPETGVALIVNTIGEIYRCAKRKCAEEEGFMGRCKEETAELQRGRNRHQKVWRHIATTSMRGHRDILENFKLDKVRDVPESCYAKRVFALVERLVSEGHAARRPDGSVTIVVGDDATTADDVEGGGDGASRQENELVLITKEGSATYLAVDLTALEHRLREHMADKVLYVTDAAQRAHFDKLERVARQVGILQGQQVEHLGYGAVRADDGKKMRSRTGAGVAVADVWEETLERCTHEVEKKGEFSGAVSAFMARKLAAGSILYSDLSTAHKDPYTFTASRLLNQGGNNLVSVMYAYVRGRSILRRLAQSGGDRVGEGVEVPEDGPFRDDRSRRLAVRLVGLENAILSAASARAPHRLCKYLWALARDFTRFYEGTRVLEAGGASAESVQMVDLFAKAVHLLLSLLNVETLERL</sequence>
<keyword evidence="6 10" id="KW-0648">Protein biosynthesis</keyword>
<gene>
    <name evidence="12" type="ORF">BcabD6B2_51750</name>
</gene>
<dbReference type="RefSeq" id="XP_067717809.1">
    <property type="nucleotide sequence ID" value="XM_067861708.1"/>
</dbReference>
<evidence type="ECO:0000256" key="6">
    <source>
        <dbReference type="ARBA" id="ARBA00022917"/>
    </source>
</evidence>
<evidence type="ECO:0000256" key="8">
    <source>
        <dbReference type="ARBA" id="ARBA00033033"/>
    </source>
</evidence>
<dbReference type="InterPro" id="IPR001412">
    <property type="entry name" value="aa-tRNA-synth_I_CS"/>
</dbReference>
<dbReference type="Gene3D" id="3.40.50.620">
    <property type="entry name" value="HUPs"/>
    <property type="match status" value="1"/>
</dbReference>
<dbReference type="InterPro" id="IPR035684">
    <property type="entry name" value="ArgRS_core"/>
</dbReference>
<reference evidence="12 13" key="1">
    <citation type="submission" date="2021-06" db="EMBL/GenBank/DDBJ databases">
        <title>Genome sequence of Babesia caballi.</title>
        <authorList>
            <person name="Yamagishi J."/>
            <person name="Kidaka T."/>
            <person name="Ochi A."/>
        </authorList>
    </citation>
    <scope>NUCLEOTIDE SEQUENCE [LARGE SCALE GENOMIC DNA]</scope>
    <source>
        <strain evidence="12">USDA-D6B2</strain>
    </source>
</reference>
<comment type="catalytic activity">
    <reaction evidence="9">
        <text>tRNA(Arg) + L-arginine + ATP = L-arginyl-tRNA(Arg) + AMP + diphosphate</text>
        <dbReference type="Rhea" id="RHEA:20301"/>
        <dbReference type="Rhea" id="RHEA-COMP:9658"/>
        <dbReference type="Rhea" id="RHEA-COMP:9673"/>
        <dbReference type="ChEBI" id="CHEBI:30616"/>
        <dbReference type="ChEBI" id="CHEBI:32682"/>
        <dbReference type="ChEBI" id="CHEBI:33019"/>
        <dbReference type="ChEBI" id="CHEBI:78442"/>
        <dbReference type="ChEBI" id="CHEBI:78513"/>
        <dbReference type="ChEBI" id="CHEBI:456215"/>
        <dbReference type="EC" id="6.1.1.19"/>
    </reaction>
</comment>
<evidence type="ECO:0000313" key="12">
    <source>
        <dbReference type="EMBL" id="GIX65740.1"/>
    </source>
</evidence>
<evidence type="ECO:0000256" key="5">
    <source>
        <dbReference type="ARBA" id="ARBA00022840"/>
    </source>
</evidence>
<comment type="caution">
    <text evidence="12">The sequence shown here is derived from an EMBL/GenBank/DDBJ whole genome shotgun (WGS) entry which is preliminary data.</text>
</comment>
<accession>A0AAV4M0K2</accession>
<dbReference type="Proteomes" id="UP001497744">
    <property type="component" value="Unassembled WGS sequence"/>
</dbReference>
<keyword evidence="13" id="KW-1185">Reference proteome</keyword>
<dbReference type="PROSITE" id="PS00178">
    <property type="entry name" value="AA_TRNA_LIGASE_I"/>
    <property type="match status" value="1"/>
</dbReference>
<dbReference type="GO" id="GO:0004814">
    <property type="term" value="F:arginine-tRNA ligase activity"/>
    <property type="evidence" value="ECO:0007669"/>
    <property type="project" value="UniProtKB-EC"/>
</dbReference>
<evidence type="ECO:0000256" key="2">
    <source>
        <dbReference type="ARBA" id="ARBA00012837"/>
    </source>
</evidence>
<protein>
    <recommendedName>
        <fullName evidence="2">arginine--tRNA ligase</fullName>
        <ecNumber evidence="2">6.1.1.19</ecNumber>
    </recommendedName>
    <alternativeName>
        <fullName evidence="8">Arginyl-tRNA synthetase</fullName>
    </alternativeName>
</protein>
<evidence type="ECO:0000256" key="1">
    <source>
        <dbReference type="ARBA" id="ARBA00005594"/>
    </source>
</evidence>
<evidence type="ECO:0000256" key="7">
    <source>
        <dbReference type="ARBA" id="ARBA00023146"/>
    </source>
</evidence>
<proteinExistence type="inferred from homology"/>
<dbReference type="InterPro" id="IPR008909">
    <property type="entry name" value="DALR_anticod-bd"/>
</dbReference>
<dbReference type="PANTHER" id="PTHR11956:SF5">
    <property type="entry name" value="ARGININE--TRNA LIGASE, CYTOPLASMIC"/>
    <property type="match status" value="1"/>
</dbReference>
<dbReference type="Pfam" id="PF05746">
    <property type="entry name" value="DALR_1"/>
    <property type="match status" value="1"/>
</dbReference>
<organism evidence="12 13">
    <name type="scientific">Babesia caballi</name>
    <dbReference type="NCBI Taxonomy" id="5871"/>
    <lineage>
        <taxon>Eukaryota</taxon>
        <taxon>Sar</taxon>
        <taxon>Alveolata</taxon>
        <taxon>Apicomplexa</taxon>
        <taxon>Aconoidasida</taxon>
        <taxon>Piroplasmida</taxon>
        <taxon>Babesiidae</taxon>
        <taxon>Babesia</taxon>
    </lineage>
</organism>
<name>A0AAV4M0K2_BABCB</name>
<evidence type="ECO:0000313" key="13">
    <source>
        <dbReference type="Proteomes" id="UP001497744"/>
    </source>
</evidence>
<dbReference type="Gene3D" id="3.30.1360.70">
    <property type="entry name" value="Arginyl tRNA synthetase N-terminal domain"/>
    <property type="match status" value="1"/>
</dbReference>
<keyword evidence="5 10" id="KW-0067">ATP-binding</keyword>
<dbReference type="PRINTS" id="PR01038">
    <property type="entry name" value="TRNASYNTHARG"/>
</dbReference>
<evidence type="ECO:0000256" key="4">
    <source>
        <dbReference type="ARBA" id="ARBA00022741"/>
    </source>
</evidence>
<evidence type="ECO:0000256" key="10">
    <source>
        <dbReference type="RuleBase" id="RU363038"/>
    </source>
</evidence>
<dbReference type="GO" id="GO:0005737">
    <property type="term" value="C:cytoplasm"/>
    <property type="evidence" value="ECO:0007669"/>
    <property type="project" value="InterPro"/>
</dbReference>
<dbReference type="Gene3D" id="1.10.730.10">
    <property type="entry name" value="Isoleucyl-tRNA Synthetase, Domain 1"/>
    <property type="match status" value="1"/>
</dbReference>
<feature type="domain" description="DALR anticodon binding" evidence="11">
    <location>
        <begin position="517"/>
        <end position="638"/>
    </location>
</feature>
<dbReference type="InterPro" id="IPR036695">
    <property type="entry name" value="Arg-tRNA-synth_N_sf"/>
</dbReference>
<dbReference type="SUPFAM" id="SSF52374">
    <property type="entry name" value="Nucleotidylyl transferase"/>
    <property type="match status" value="1"/>
</dbReference>
<dbReference type="EC" id="6.1.1.19" evidence="2"/>
<dbReference type="InterPro" id="IPR009080">
    <property type="entry name" value="tRNAsynth_Ia_anticodon-bd"/>
</dbReference>
<evidence type="ECO:0000259" key="11">
    <source>
        <dbReference type="SMART" id="SM00836"/>
    </source>
</evidence>
<dbReference type="PANTHER" id="PTHR11956">
    <property type="entry name" value="ARGINYL-TRNA SYNTHETASE"/>
    <property type="match status" value="1"/>
</dbReference>
<dbReference type="SUPFAM" id="SSF47323">
    <property type="entry name" value="Anticodon-binding domain of a subclass of class I aminoacyl-tRNA synthetases"/>
    <property type="match status" value="1"/>
</dbReference>
<evidence type="ECO:0000256" key="9">
    <source>
        <dbReference type="ARBA" id="ARBA00049339"/>
    </source>
</evidence>
<dbReference type="EMBL" id="BPLF01000005">
    <property type="protein sequence ID" value="GIX65740.1"/>
    <property type="molecule type" value="Genomic_DNA"/>
</dbReference>
<dbReference type="GO" id="GO:0005524">
    <property type="term" value="F:ATP binding"/>
    <property type="evidence" value="ECO:0007669"/>
    <property type="project" value="UniProtKB-KW"/>
</dbReference>
<evidence type="ECO:0000256" key="3">
    <source>
        <dbReference type="ARBA" id="ARBA00022598"/>
    </source>
</evidence>